<dbReference type="AlphaFoldDB" id="A0A699KET3"/>
<sequence length="132" mass="15494">MIQDMIGIPMGSIAVTEVPAATTEFLRIVEWRKTYKHIHRCQLLYVHATISEQVVVEDPTPLMKSWKIRREYKESQRFEGPLVLMVLLYVHVTIYEQVVIEDPTPLMKSWDTMKLKLREKEELNMGIWAAAH</sequence>
<accession>A0A699KET3</accession>
<organism evidence="1">
    <name type="scientific">Tanacetum cinerariifolium</name>
    <name type="common">Dalmatian daisy</name>
    <name type="synonym">Chrysanthemum cinerariifolium</name>
    <dbReference type="NCBI Taxonomy" id="118510"/>
    <lineage>
        <taxon>Eukaryota</taxon>
        <taxon>Viridiplantae</taxon>
        <taxon>Streptophyta</taxon>
        <taxon>Embryophyta</taxon>
        <taxon>Tracheophyta</taxon>
        <taxon>Spermatophyta</taxon>
        <taxon>Magnoliopsida</taxon>
        <taxon>eudicotyledons</taxon>
        <taxon>Gunneridae</taxon>
        <taxon>Pentapetalae</taxon>
        <taxon>asterids</taxon>
        <taxon>campanulids</taxon>
        <taxon>Asterales</taxon>
        <taxon>Asteraceae</taxon>
        <taxon>Asteroideae</taxon>
        <taxon>Anthemideae</taxon>
        <taxon>Anthemidinae</taxon>
        <taxon>Tanacetum</taxon>
    </lineage>
</organism>
<gene>
    <name evidence="1" type="ORF">Tci_663141</name>
</gene>
<dbReference type="EMBL" id="BKCJ010512629">
    <property type="protein sequence ID" value="GFA91169.1"/>
    <property type="molecule type" value="Genomic_DNA"/>
</dbReference>
<protein>
    <submittedName>
        <fullName evidence="1">Uncharacterized protein</fullName>
    </submittedName>
</protein>
<name>A0A699KET3_TANCI</name>
<proteinExistence type="predicted"/>
<reference evidence="1" key="1">
    <citation type="journal article" date="2019" name="Sci. Rep.">
        <title>Draft genome of Tanacetum cinerariifolium, the natural source of mosquito coil.</title>
        <authorList>
            <person name="Yamashiro T."/>
            <person name="Shiraishi A."/>
            <person name="Satake H."/>
            <person name="Nakayama K."/>
        </authorList>
    </citation>
    <scope>NUCLEOTIDE SEQUENCE</scope>
</reference>
<comment type="caution">
    <text evidence="1">The sequence shown here is derived from an EMBL/GenBank/DDBJ whole genome shotgun (WGS) entry which is preliminary data.</text>
</comment>
<evidence type="ECO:0000313" key="1">
    <source>
        <dbReference type="EMBL" id="GFA91169.1"/>
    </source>
</evidence>